<dbReference type="GO" id="GO:0008556">
    <property type="term" value="F:P-type potassium transmembrane transporter activity"/>
    <property type="evidence" value="ECO:0007669"/>
    <property type="project" value="InterPro"/>
</dbReference>
<keyword evidence="1" id="KW-0472">Membrane</keyword>
<dbReference type="GO" id="GO:0005886">
    <property type="term" value="C:plasma membrane"/>
    <property type="evidence" value="ECO:0007669"/>
    <property type="project" value="InterPro"/>
</dbReference>
<dbReference type="EMBL" id="PJNW01000002">
    <property type="protein sequence ID" value="PKR90442.1"/>
    <property type="molecule type" value="Genomic_DNA"/>
</dbReference>
<name>A0A1I4QT26_9HYPH</name>
<proteinExistence type="predicted"/>
<evidence type="ECO:0000256" key="1">
    <source>
        <dbReference type="SAM" id="Phobius"/>
    </source>
</evidence>
<dbReference type="AlphaFoldDB" id="A0A1I4QT26"/>
<comment type="caution">
    <text evidence="2">The sequence shown here is derived from an EMBL/GenBank/DDBJ whole genome shotgun (WGS) entry which is preliminary data.</text>
</comment>
<feature type="transmembrane region" description="Helical" evidence="1">
    <location>
        <begin position="6"/>
        <end position="24"/>
    </location>
</feature>
<keyword evidence="3" id="KW-1185">Reference proteome</keyword>
<organism evidence="2 3">
    <name type="scientific">Pleomorphomonas diazotrophica</name>
    <dbReference type="NCBI Taxonomy" id="1166257"/>
    <lineage>
        <taxon>Bacteria</taxon>
        <taxon>Pseudomonadati</taxon>
        <taxon>Pseudomonadota</taxon>
        <taxon>Alphaproteobacteria</taxon>
        <taxon>Hyphomicrobiales</taxon>
        <taxon>Pleomorphomonadaceae</taxon>
        <taxon>Pleomorphomonas</taxon>
    </lineage>
</organism>
<gene>
    <name evidence="2" type="primary">kdpF</name>
    <name evidence="2" type="ORF">CXZ10_03455</name>
</gene>
<keyword evidence="1" id="KW-1133">Transmembrane helix</keyword>
<evidence type="ECO:0000313" key="2">
    <source>
        <dbReference type="EMBL" id="PKR90442.1"/>
    </source>
</evidence>
<accession>A0A1I4QT26</accession>
<dbReference type="NCBIfam" id="TIGR02115">
    <property type="entry name" value="potass_kdpF"/>
    <property type="match status" value="1"/>
</dbReference>
<sequence length="29" mass="3283">MLFEYILGGATAAFLSGYLIYALVRPERF</sequence>
<dbReference type="InterPro" id="IPR011726">
    <property type="entry name" value="KdpF"/>
</dbReference>
<reference evidence="2 3" key="1">
    <citation type="submission" date="2017-12" db="EMBL/GenBank/DDBJ databases">
        <title>Anaerobic carbon monoxide metabolism by Pleomorphomonas carboxyditropha sp. nov., a new mesophilic hydrogenogenic carboxidotroph.</title>
        <authorList>
            <person name="Esquivel-Elizondo S."/>
            <person name="Krajmalnik-Brown R."/>
        </authorList>
    </citation>
    <scope>NUCLEOTIDE SEQUENCE [LARGE SCALE GENOMIC DNA]</scope>
    <source>
        <strain evidence="2 3">R5-392</strain>
    </source>
</reference>
<protein>
    <submittedName>
        <fullName evidence="2">K(+)-transporting ATPase subunit F</fullName>
    </submittedName>
</protein>
<keyword evidence="1" id="KW-0812">Transmembrane</keyword>
<dbReference type="Pfam" id="PF09604">
    <property type="entry name" value="Potass_KdpF"/>
    <property type="match status" value="1"/>
</dbReference>
<dbReference type="RefSeq" id="WP_101287536.1">
    <property type="nucleotide sequence ID" value="NZ_FOUQ01000001.1"/>
</dbReference>
<evidence type="ECO:0000313" key="3">
    <source>
        <dbReference type="Proteomes" id="UP000233491"/>
    </source>
</evidence>
<dbReference type="Proteomes" id="UP000233491">
    <property type="component" value="Unassembled WGS sequence"/>
</dbReference>